<evidence type="ECO:0000256" key="5">
    <source>
        <dbReference type="ARBA" id="ARBA00023237"/>
    </source>
</evidence>
<accession>A0A840MK15</accession>
<reference evidence="7 8" key="1">
    <citation type="submission" date="2020-08" db="EMBL/GenBank/DDBJ databases">
        <title>Genomic Encyclopedia of Type Strains, Phase IV (KMG-IV): sequencing the most valuable type-strain genomes for metagenomic binning, comparative biology and taxonomic classification.</title>
        <authorList>
            <person name="Goeker M."/>
        </authorList>
    </citation>
    <scope>NUCLEOTIDE SEQUENCE [LARGE SCALE GENOMIC DNA]</scope>
    <source>
        <strain evidence="7 8">DSM 27165</strain>
    </source>
</reference>
<dbReference type="GO" id="GO:0009279">
    <property type="term" value="C:cell outer membrane"/>
    <property type="evidence" value="ECO:0007669"/>
    <property type="project" value="UniProtKB-SubCell"/>
</dbReference>
<dbReference type="Proteomes" id="UP000575898">
    <property type="component" value="Unassembled WGS sequence"/>
</dbReference>
<comment type="subcellular location">
    <subcellularLocation>
        <location evidence="1">Cell outer membrane</location>
    </subcellularLocation>
</comment>
<name>A0A840MK15_9PROT</name>
<evidence type="ECO:0000313" key="7">
    <source>
        <dbReference type="EMBL" id="MBB5017042.1"/>
    </source>
</evidence>
<dbReference type="EMBL" id="JACHHY010000002">
    <property type="protein sequence ID" value="MBB5017042.1"/>
    <property type="molecule type" value="Genomic_DNA"/>
</dbReference>
<dbReference type="InterPro" id="IPR010583">
    <property type="entry name" value="MipA"/>
</dbReference>
<keyword evidence="5" id="KW-0998">Cell outer membrane</keyword>
<protein>
    <submittedName>
        <fullName evidence="7">Outer membrane scaffolding protein for murein synthesis (MipA/OmpV family)</fullName>
    </submittedName>
</protein>
<feature type="chain" id="PRO_5032888828" evidence="6">
    <location>
        <begin position="19"/>
        <end position="273"/>
    </location>
</feature>
<evidence type="ECO:0000256" key="4">
    <source>
        <dbReference type="ARBA" id="ARBA00023136"/>
    </source>
</evidence>
<dbReference type="PANTHER" id="PTHR38776:SF1">
    <property type="entry name" value="MLTA-INTERACTING PROTEIN-RELATED"/>
    <property type="match status" value="1"/>
</dbReference>
<dbReference type="PANTHER" id="PTHR38776">
    <property type="entry name" value="MLTA-INTERACTING PROTEIN-RELATED"/>
    <property type="match status" value="1"/>
</dbReference>
<keyword evidence="3 6" id="KW-0732">Signal</keyword>
<dbReference type="Pfam" id="PF06629">
    <property type="entry name" value="MipA"/>
    <property type="match status" value="1"/>
</dbReference>
<feature type="signal peptide" evidence="6">
    <location>
        <begin position="1"/>
        <end position="18"/>
    </location>
</feature>
<evidence type="ECO:0000256" key="2">
    <source>
        <dbReference type="ARBA" id="ARBA00005722"/>
    </source>
</evidence>
<evidence type="ECO:0000256" key="1">
    <source>
        <dbReference type="ARBA" id="ARBA00004442"/>
    </source>
</evidence>
<gene>
    <name evidence="7" type="ORF">HNQ59_000304</name>
</gene>
<evidence type="ECO:0000313" key="8">
    <source>
        <dbReference type="Proteomes" id="UP000575898"/>
    </source>
</evidence>
<proteinExistence type="inferred from homology"/>
<comment type="similarity">
    <text evidence="2">Belongs to the MipA/OmpV family.</text>
</comment>
<dbReference type="RefSeq" id="WP_184034243.1">
    <property type="nucleotide sequence ID" value="NZ_JACHHY010000002.1"/>
</dbReference>
<keyword evidence="4" id="KW-0472">Membrane</keyword>
<evidence type="ECO:0000256" key="6">
    <source>
        <dbReference type="SAM" id="SignalP"/>
    </source>
</evidence>
<dbReference type="AlphaFoldDB" id="A0A840MK15"/>
<sequence length="273" mass="29899">MKRLILTLSIAVTNASLAAEAPLWEAGLGVAAIDLPDYRGSDERSRYLLPIPYFVYRGDRLKVDRNAIRGVLIDQPTWQIELSGNGTPPVNSKHNHARAGMPDLNPLAELGMVTKLRLSDTNWLGATPSLHLPIRAAYTLQRQPRYIGMTAGLRLNLDWPAQASTAGWNTALQFGPGYSSRAYQDYFYGVAPAHATSERPAYQGRSGYDGVQLTWSASKRVGQVWLGAFVRTDHLQGAAFDDSPLLKQRHTVSAGLGVAWVLGQSRQMVDAAD</sequence>
<organism evidence="7 8">
    <name type="scientific">Chitinivorax tropicus</name>
    <dbReference type="NCBI Taxonomy" id="714531"/>
    <lineage>
        <taxon>Bacteria</taxon>
        <taxon>Pseudomonadati</taxon>
        <taxon>Pseudomonadota</taxon>
        <taxon>Betaproteobacteria</taxon>
        <taxon>Chitinivorax</taxon>
    </lineage>
</organism>
<keyword evidence="8" id="KW-1185">Reference proteome</keyword>
<evidence type="ECO:0000256" key="3">
    <source>
        <dbReference type="ARBA" id="ARBA00022729"/>
    </source>
</evidence>
<comment type="caution">
    <text evidence="7">The sequence shown here is derived from an EMBL/GenBank/DDBJ whole genome shotgun (WGS) entry which is preliminary data.</text>
</comment>